<dbReference type="EMBL" id="SNRW01000231">
    <property type="protein sequence ID" value="KAA6402461.1"/>
    <property type="molecule type" value="Genomic_DNA"/>
</dbReference>
<accession>A0A5J4X5H5</accession>
<dbReference type="Proteomes" id="UP000324800">
    <property type="component" value="Unassembled WGS sequence"/>
</dbReference>
<name>A0A5J4X5H5_9EUKA</name>
<evidence type="ECO:0000313" key="2">
    <source>
        <dbReference type="Proteomes" id="UP000324800"/>
    </source>
</evidence>
<organism evidence="1 2">
    <name type="scientific">Streblomastix strix</name>
    <dbReference type="NCBI Taxonomy" id="222440"/>
    <lineage>
        <taxon>Eukaryota</taxon>
        <taxon>Metamonada</taxon>
        <taxon>Preaxostyla</taxon>
        <taxon>Oxymonadida</taxon>
        <taxon>Streblomastigidae</taxon>
        <taxon>Streblomastix</taxon>
    </lineage>
</organism>
<evidence type="ECO:0000313" key="1">
    <source>
        <dbReference type="EMBL" id="KAA6402461.1"/>
    </source>
</evidence>
<dbReference type="AlphaFoldDB" id="A0A5J4X5H5"/>
<sequence length="600" mass="65946">MQVKAFDQTQTAQVLHLQNSFASILQFGFVEYTNSIRCALQKTVSISFLSDLILLGHSGGAEPYLVHAYRGELMQNTQDSSPVIIAGKPAFYLESKVDIIGNASYTLFYFYSSVISWGIQRTPILLYDVSHEIISKTVLGSISKISPSQPSEMYLSSFKISSICTSQPTNRVFPTIDTVAEGNVLINITGQQHLIRKIIVSFSKFNFDFGDLYFQFDNSNSSLKFSNCNLFRNAGNTALNAYSLAVANHGSLILEKLNFNGGKIEGNETLIYSTLPKLIQFTSLTITNVTLKKQGNTSRLLLSVIELESESNIIISDIHVKQNTAGIQAEAGIIFIHAIEDQDQIQNEYPSAQPIILIENSEIIQNTLAQILEASAYPIAVKIFPNDQFSSIAVLLTEQYANILVRSNGLESCTSYIVNLHNDVRTLSCALVILRAKDALGLLKEVPRSIFIEGSFIENDLRTDGLTIQFKGTNTQTFANMISFKPNIPTLFTISNNALFRANDGGLVTLNNLFLQRSNKIGSESAPIVIIKSEAVQQSNELQKNAPGKLVIERCILEGGNTAISDVWYDLGLTQTCNVGYYATIVADGQSVVQISGSTI</sequence>
<protein>
    <submittedName>
        <fullName evidence="1">Uncharacterized protein</fullName>
    </submittedName>
</protein>
<gene>
    <name evidence="1" type="ORF">EZS28_002021</name>
</gene>
<proteinExistence type="predicted"/>
<reference evidence="1 2" key="1">
    <citation type="submission" date="2019-03" db="EMBL/GenBank/DDBJ databases">
        <title>Single cell metagenomics reveals metabolic interactions within the superorganism composed of flagellate Streblomastix strix and complex community of Bacteroidetes bacteria on its surface.</title>
        <authorList>
            <person name="Treitli S.C."/>
            <person name="Kolisko M."/>
            <person name="Husnik F."/>
            <person name="Keeling P."/>
            <person name="Hampl V."/>
        </authorList>
    </citation>
    <scope>NUCLEOTIDE SEQUENCE [LARGE SCALE GENOMIC DNA]</scope>
    <source>
        <strain evidence="1">ST1C</strain>
    </source>
</reference>
<comment type="caution">
    <text evidence="1">The sequence shown here is derived from an EMBL/GenBank/DDBJ whole genome shotgun (WGS) entry which is preliminary data.</text>
</comment>